<name>A0A8I6WK58_HORVV</name>
<evidence type="ECO:0008006" key="4">
    <source>
        <dbReference type="Google" id="ProtNLM"/>
    </source>
</evidence>
<reference evidence="2" key="2">
    <citation type="submission" date="2020-10" db="EMBL/GenBank/DDBJ databases">
        <authorList>
            <person name="Scholz U."/>
            <person name="Mascher M."/>
            <person name="Fiebig A."/>
        </authorList>
    </citation>
    <scope>NUCLEOTIDE SEQUENCE [LARGE SCALE GENOMIC DNA]</scope>
    <source>
        <strain evidence="2">cv. Morex</strain>
    </source>
</reference>
<dbReference type="Gramene" id="HORVU.MOREX.r3.2HG0208460.1">
    <property type="protein sequence ID" value="HORVU.MOREX.r3.2HG0208460.1.CDS1"/>
    <property type="gene ID" value="HORVU.MOREX.r3.2HG0208460"/>
</dbReference>
<sequence length="181" mass="20429">MSVKVVVKLDLHDPRRKRKAMKAVSDLCGDLLPFLFSQPVRHYILLKHACMEMERSLTHPLHLSLALLTTTTVASFLLSPGIDQIVVDIKDDKMTIVGTADPVDVVRKLRRRFCTVYMVSVGPAKEEKKKEVSIGPAKDEEKKDESTLAPVYLPHCWYPPPHPHPCYSFVHTEEDPGCVIC</sequence>
<dbReference type="EnsemblPlants" id="HORVU.MOREX.r3.2HG0208460.1">
    <property type="protein sequence ID" value="HORVU.MOREX.r3.2HG0208460.1.CDS1"/>
    <property type="gene ID" value="HORVU.MOREX.r3.2HG0208460"/>
</dbReference>
<dbReference type="AlphaFoldDB" id="A0A8I6WK58"/>
<protein>
    <recommendedName>
        <fullName evidence="4">HMA domain-containing protein</fullName>
    </recommendedName>
</protein>
<dbReference type="Proteomes" id="UP000011116">
    <property type="component" value="Chromosome 2H"/>
</dbReference>
<evidence type="ECO:0000313" key="3">
    <source>
        <dbReference type="Proteomes" id="UP000011116"/>
    </source>
</evidence>
<organism evidence="2 3">
    <name type="scientific">Hordeum vulgare subsp. vulgare</name>
    <name type="common">Domesticated barley</name>
    <dbReference type="NCBI Taxonomy" id="112509"/>
    <lineage>
        <taxon>Eukaryota</taxon>
        <taxon>Viridiplantae</taxon>
        <taxon>Streptophyta</taxon>
        <taxon>Embryophyta</taxon>
        <taxon>Tracheophyta</taxon>
        <taxon>Spermatophyta</taxon>
        <taxon>Magnoliopsida</taxon>
        <taxon>Liliopsida</taxon>
        <taxon>Poales</taxon>
        <taxon>Poaceae</taxon>
        <taxon>BOP clade</taxon>
        <taxon>Pooideae</taxon>
        <taxon>Triticodae</taxon>
        <taxon>Triticeae</taxon>
        <taxon>Hordeinae</taxon>
        <taxon>Hordeum</taxon>
    </lineage>
</organism>
<accession>A0A8I6WK58</accession>
<dbReference type="PANTHER" id="PTHR45811:SF26">
    <property type="entry name" value="HMA DOMAIN-CONTAINING PROTEIN"/>
    <property type="match status" value="1"/>
</dbReference>
<reference evidence="3" key="1">
    <citation type="journal article" date="2012" name="Nature">
        <title>A physical, genetic and functional sequence assembly of the barley genome.</title>
        <authorList>
            <consortium name="The International Barley Genome Sequencing Consortium"/>
            <person name="Mayer K.F."/>
            <person name="Waugh R."/>
            <person name="Brown J.W."/>
            <person name="Schulman A."/>
            <person name="Langridge P."/>
            <person name="Platzer M."/>
            <person name="Fincher G.B."/>
            <person name="Muehlbauer G.J."/>
            <person name="Sato K."/>
            <person name="Close T.J."/>
            <person name="Wise R.P."/>
            <person name="Stein N."/>
        </authorList>
    </citation>
    <scope>NUCLEOTIDE SEQUENCE [LARGE SCALE GENOMIC DNA]</scope>
    <source>
        <strain evidence="3">cv. Morex</strain>
    </source>
</reference>
<dbReference type="PANTHER" id="PTHR45811">
    <property type="entry name" value="COPPER TRANSPORT PROTEIN FAMILY-RELATED"/>
    <property type="match status" value="1"/>
</dbReference>
<dbReference type="InterPro" id="IPR051863">
    <property type="entry name" value="HIPP"/>
</dbReference>
<evidence type="ECO:0000256" key="1">
    <source>
        <dbReference type="ARBA" id="ARBA00022723"/>
    </source>
</evidence>
<dbReference type="GO" id="GO:0046872">
    <property type="term" value="F:metal ion binding"/>
    <property type="evidence" value="ECO:0007669"/>
    <property type="project" value="UniProtKB-KW"/>
</dbReference>
<keyword evidence="3" id="KW-1185">Reference proteome</keyword>
<evidence type="ECO:0000313" key="2">
    <source>
        <dbReference type="EnsemblPlants" id="HORVU.MOREX.r3.2HG0208460.1.CDS1"/>
    </source>
</evidence>
<dbReference type="Gene3D" id="3.30.70.100">
    <property type="match status" value="1"/>
</dbReference>
<reference evidence="2" key="3">
    <citation type="submission" date="2022-01" db="UniProtKB">
        <authorList>
            <consortium name="EnsemblPlants"/>
        </authorList>
    </citation>
    <scope>IDENTIFICATION</scope>
    <source>
        <strain evidence="2">subsp. vulgare</strain>
    </source>
</reference>
<keyword evidence="1" id="KW-0479">Metal-binding</keyword>
<proteinExistence type="predicted"/>